<dbReference type="GO" id="GO:0006303">
    <property type="term" value="P:double-strand break repair via nonhomologous end joining"/>
    <property type="evidence" value="ECO:0007669"/>
    <property type="project" value="TreeGrafter"/>
</dbReference>
<dbReference type="PANTHER" id="PTHR23240:SF8">
    <property type="entry name" value="PROTEIN ARTEMIS"/>
    <property type="match status" value="1"/>
</dbReference>
<evidence type="ECO:0000313" key="4">
    <source>
        <dbReference type="EMBL" id="CAH2352528.1"/>
    </source>
</evidence>
<keyword evidence="5" id="KW-1185">Reference proteome</keyword>
<dbReference type="GO" id="GO:0036297">
    <property type="term" value="P:interstrand cross-link repair"/>
    <property type="evidence" value="ECO:0007669"/>
    <property type="project" value="TreeGrafter"/>
</dbReference>
<dbReference type="OrthoDB" id="5561659at2759"/>
<organism evidence="4 5">
    <name type="scientific">[Candida] railenensis</name>
    <dbReference type="NCBI Taxonomy" id="45579"/>
    <lineage>
        <taxon>Eukaryota</taxon>
        <taxon>Fungi</taxon>
        <taxon>Dikarya</taxon>
        <taxon>Ascomycota</taxon>
        <taxon>Saccharomycotina</taxon>
        <taxon>Pichiomycetes</taxon>
        <taxon>Debaryomycetaceae</taxon>
        <taxon>Kurtzmaniella</taxon>
    </lineage>
</organism>
<sequence length="721" mass="82186">MSGSSFNGLLDEVPGVGLDRFNNGASVFLLTHCHADHLVGLENINFSGTIYCSQITKDLLKLKSKYSHNINYVRALDLNQNYELFVGGQVVTLTLISANHCPGAVMFLVETEAGKSVLCTGDLRAETWWLESLKNSNPYLLPYTSKLKQKQLDNIYLDTTFGYRGEPFIEMLNNNDGINIAISLLKSYPMNDPEICFFFKDFILGFELAWLNICKSFNSRLHLSEALKSRLKVLGGAYEEIIAKENENCSFHACEFNSTCSKESTSRFNVSIRQCINFNAVDFAGVFCPISLDNIEDEEMEKDLTLVAVTKKGNKIYQFRKRKWILPKGQNELLSNEIKLIFSRHSSYMECCDLIKCFEPKQIYPCVDSKESWKLGVQMSRLFGKYCNSKQPSMPSEFKYDTMKLIDWGLPSNEVRERPVKIINRWNFLECQSEMGIAADYLKYTRKDSGSAFTLNIRGQHWTSQFRDPDYSEDDRKCDLARRKDYHLQNIIIGRGERAYKTIIQDLQKLYRNLDVDKGKGFEFQRDFNEDALHEETTAYSTIKLGGLDGYNYDKESNSMEESFSHVPSSEIEKIQSDVETDIDEGEEDEEEKETLGVPSQLIEVGDYLVLKRLSSAALDDDDTQNHKRQSTGVPTSMKFSFSVSVSEDHCKKGSSSLEFDAEVEPKEEIETERRMPLKKEVTDNDEAISTVSVTLQANPMSWLGMGLKSVYPEKEKSSPG</sequence>
<evidence type="ECO:0000313" key="5">
    <source>
        <dbReference type="Proteomes" id="UP000837801"/>
    </source>
</evidence>
<dbReference type="PANTHER" id="PTHR23240">
    <property type="entry name" value="DNA CROSS-LINK REPAIR PROTEIN PSO2/SNM1-RELATED"/>
    <property type="match status" value="1"/>
</dbReference>
<dbReference type="Proteomes" id="UP000837801">
    <property type="component" value="Unassembled WGS sequence"/>
</dbReference>
<dbReference type="InterPro" id="IPR036866">
    <property type="entry name" value="RibonucZ/Hydroxyglut_hydro"/>
</dbReference>
<keyword evidence="2" id="KW-0378">Hydrolase</keyword>
<evidence type="ECO:0008006" key="6">
    <source>
        <dbReference type="Google" id="ProtNLM"/>
    </source>
</evidence>
<comment type="caution">
    <text evidence="4">The sequence shown here is derived from an EMBL/GenBank/DDBJ whole genome shotgun (WGS) entry which is preliminary data.</text>
</comment>
<keyword evidence="3" id="KW-0269">Exonuclease</keyword>
<evidence type="ECO:0000256" key="2">
    <source>
        <dbReference type="ARBA" id="ARBA00022801"/>
    </source>
</evidence>
<protein>
    <recommendedName>
        <fullName evidence="6">Metallo-beta-lactamase domain-containing protein</fullName>
    </recommendedName>
</protein>
<dbReference type="EMBL" id="CAKXYY010000007">
    <property type="protein sequence ID" value="CAH2352528.1"/>
    <property type="molecule type" value="Genomic_DNA"/>
</dbReference>
<gene>
    <name evidence="4" type="ORF">CLIB1423_07S01596</name>
</gene>
<accession>A0A9P0QNK9</accession>
<dbReference type="GO" id="GO:0003684">
    <property type="term" value="F:damaged DNA binding"/>
    <property type="evidence" value="ECO:0007669"/>
    <property type="project" value="TreeGrafter"/>
</dbReference>
<name>A0A9P0QNK9_9ASCO</name>
<evidence type="ECO:0000256" key="3">
    <source>
        <dbReference type="ARBA" id="ARBA00022839"/>
    </source>
</evidence>
<dbReference type="GO" id="GO:0000723">
    <property type="term" value="P:telomere maintenance"/>
    <property type="evidence" value="ECO:0007669"/>
    <property type="project" value="TreeGrafter"/>
</dbReference>
<dbReference type="SUPFAM" id="SSF56281">
    <property type="entry name" value="Metallo-hydrolase/oxidoreductase"/>
    <property type="match status" value="1"/>
</dbReference>
<dbReference type="Gene3D" id="3.40.50.12650">
    <property type="match status" value="1"/>
</dbReference>
<dbReference type="GO" id="GO:0035312">
    <property type="term" value="F:5'-3' DNA exonuclease activity"/>
    <property type="evidence" value="ECO:0007669"/>
    <property type="project" value="TreeGrafter"/>
</dbReference>
<dbReference type="Gene3D" id="3.60.15.10">
    <property type="entry name" value="Ribonuclease Z/Hydroxyacylglutathione hydrolase-like"/>
    <property type="match status" value="1"/>
</dbReference>
<dbReference type="AlphaFoldDB" id="A0A9P0QNK9"/>
<proteinExistence type="predicted"/>
<keyword evidence="1" id="KW-0540">Nuclease</keyword>
<evidence type="ECO:0000256" key="1">
    <source>
        <dbReference type="ARBA" id="ARBA00022722"/>
    </source>
</evidence>
<reference evidence="4" key="1">
    <citation type="submission" date="2022-03" db="EMBL/GenBank/DDBJ databases">
        <authorList>
            <person name="Legras J.-L."/>
            <person name="Devillers H."/>
            <person name="Grondin C."/>
        </authorList>
    </citation>
    <scope>NUCLEOTIDE SEQUENCE</scope>
    <source>
        <strain evidence="4">CLIB 1423</strain>
    </source>
</reference>